<reference evidence="1" key="1">
    <citation type="journal article" date="2014" name="Front. Microbiol.">
        <title>High frequency of phylogenetically diverse reductive dehalogenase-homologous genes in deep subseafloor sedimentary metagenomes.</title>
        <authorList>
            <person name="Kawai M."/>
            <person name="Futagami T."/>
            <person name="Toyoda A."/>
            <person name="Takaki Y."/>
            <person name="Nishi S."/>
            <person name="Hori S."/>
            <person name="Arai W."/>
            <person name="Tsubouchi T."/>
            <person name="Morono Y."/>
            <person name="Uchiyama I."/>
            <person name="Ito T."/>
            <person name="Fujiyama A."/>
            <person name="Inagaki F."/>
            <person name="Takami H."/>
        </authorList>
    </citation>
    <scope>NUCLEOTIDE SEQUENCE</scope>
    <source>
        <strain evidence="1">Expedition CK06-06</strain>
    </source>
</reference>
<protein>
    <recommendedName>
        <fullName evidence="2">Nitronate monooxygenase domain-containing protein</fullName>
    </recommendedName>
</protein>
<accession>X1LAZ5</accession>
<proteinExistence type="predicted"/>
<gene>
    <name evidence="1" type="ORF">S06H3_16777</name>
</gene>
<dbReference type="EMBL" id="BARV01008332">
    <property type="protein sequence ID" value="GAI03011.1"/>
    <property type="molecule type" value="Genomic_DNA"/>
</dbReference>
<comment type="caution">
    <text evidence="1">The sequence shown here is derived from an EMBL/GenBank/DDBJ whole genome shotgun (WGS) entry which is preliminary data.</text>
</comment>
<dbReference type="AlphaFoldDB" id="X1LAZ5"/>
<name>X1LAZ5_9ZZZZ</name>
<sequence length="95" mass="9759">MGVGISLSGLASAVANEGGIGVIAATGIGWLEPDLGINFKEANKRALSKEIKKARDMTTGVYAVLGEAIYVDAALSYSSNKVSISSLTEMIPSVL</sequence>
<evidence type="ECO:0008006" key="2">
    <source>
        <dbReference type="Google" id="ProtNLM"/>
    </source>
</evidence>
<evidence type="ECO:0000313" key="1">
    <source>
        <dbReference type="EMBL" id="GAI03011.1"/>
    </source>
</evidence>
<dbReference type="Gene3D" id="3.20.20.70">
    <property type="entry name" value="Aldolase class I"/>
    <property type="match status" value="1"/>
</dbReference>
<dbReference type="InterPro" id="IPR013785">
    <property type="entry name" value="Aldolase_TIM"/>
</dbReference>
<organism evidence="1">
    <name type="scientific">marine sediment metagenome</name>
    <dbReference type="NCBI Taxonomy" id="412755"/>
    <lineage>
        <taxon>unclassified sequences</taxon>
        <taxon>metagenomes</taxon>
        <taxon>ecological metagenomes</taxon>
    </lineage>
</organism>